<evidence type="ECO:0000313" key="1">
    <source>
        <dbReference type="EMBL" id="SPH18211.1"/>
    </source>
</evidence>
<dbReference type="GO" id="GO:0030638">
    <property type="term" value="P:polyketide metabolic process"/>
    <property type="evidence" value="ECO:0007669"/>
    <property type="project" value="InterPro"/>
</dbReference>
<dbReference type="OrthoDB" id="129343at2"/>
<sequence>MTPEDHARQSAETLAAVRRMEDALVAGENDMTRYFHADFLWRGNQGCGTKKGVAEFRHNWQLPLRAAFTDRTYVTEKFLADGDWAACFGHIEATHSGPFMGLAPTGKRIRIPYMDFWRVEDGRIADNPVSVDFASVLAQLGHDVFGGEGWEAYDRGEREPARPEA</sequence>
<keyword evidence="2" id="KW-1185">Reference proteome</keyword>
<reference evidence="1 2" key="1">
    <citation type="submission" date="2018-03" db="EMBL/GenBank/DDBJ databases">
        <authorList>
            <person name="Keele B.F."/>
        </authorList>
    </citation>
    <scope>NUCLEOTIDE SEQUENCE [LARGE SCALE GENOMIC DNA]</scope>
    <source>
        <strain evidence="1 2">CECT 8626</strain>
    </source>
</reference>
<protein>
    <recommendedName>
        <fullName evidence="3">Polyketide cyclase</fullName>
    </recommendedName>
</protein>
<name>A0A2R8B6D0_9RHOB</name>
<dbReference type="Proteomes" id="UP000244924">
    <property type="component" value="Unassembled WGS sequence"/>
</dbReference>
<organism evidence="1 2">
    <name type="scientific">Albidovulum aquaemixtae</name>
    <dbReference type="NCBI Taxonomy" id="1542388"/>
    <lineage>
        <taxon>Bacteria</taxon>
        <taxon>Pseudomonadati</taxon>
        <taxon>Pseudomonadota</taxon>
        <taxon>Alphaproteobacteria</taxon>
        <taxon>Rhodobacterales</taxon>
        <taxon>Paracoccaceae</taxon>
        <taxon>Albidovulum</taxon>
    </lineage>
</organism>
<accession>A0A2R8B6D0</accession>
<dbReference type="PANTHER" id="PTHR38436">
    <property type="entry name" value="POLYKETIDE CYCLASE SNOAL-LIKE DOMAIN"/>
    <property type="match status" value="1"/>
</dbReference>
<evidence type="ECO:0008006" key="3">
    <source>
        <dbReference type="Google" id="ProtNLM"/>
    </source>
</evidence>
<dbReference type="EMBL" id="OMOQ01000001">
    <property type="protein sequence ID" value="SPH18211.1"/>
    <property type="molecule type" value="Genomic_DNA"/>
</dbReference>
<dbReference type="Gene3D" id="3.10.450.50">
    <property type="match status" value="1"/>
</dbReference>
<dbReference type="InterPro" id="IPR009959">
    <property type="entry name" value="Cyclase_SnoaL-like"/>
</dbReference>
<evidence type="ECO:0000313" key="2">
    <source>
        <dbReference type="Proteomes" id="UP000244924"/>
    </source>
</evidence>
<proteinExistence type="predicted"/>
<dbReference type="InterPro" id="IPR032710">
    <property type="entry name" value="NTF2-like_dom_sf"/>
</dbReference>
<dbReference type="AlphaFoldDB" id="A0A2R8B6D0"/>
<dbReference type="PANTHER" id="PTHR38436:SF1">
    <property type="entry name" value="ESTER CYCLASE"/>
    <property type="match status" value="1"/>
</dbReference>
<dbReference type="SUPFAM" id="SSF54427">
    <property type="entry name" value="NTF2-like"/>
    <property type="match status" value="1"/>
</dbReference>
<gene>
    <name evidence="1" type="ORF">DEA8626_01743</name>
</gene>
<dbReference type="Pfam" id="PF07366">
    <property type="entry name" value="SnoaL"/>
    <property type="match status" value="1"/>
</dbReference>